<proteinExistence type="predicted"/>
<dbReference type="RefSeq" id="WP_093114721.1">
    <property type="nucleotide sequence ID" value="NZ_FODS01000001.1"/>
</dbReference>
<dbReference type="OrthoDB" id="5342145at2"/>
<gene>
    <name evidence="1" type="ORF">SAMN04490248_101152</name>
</gene>
<evidence type="ECO:0000313" key="1">
    <source>
        <dbReference type="EMBL" id="SEO04748.1"/>
    </source>
</evidence>
<organism evidence="1 2">
    <name type="scientific">Salinihabitans flavidus</name>
    <dbReference type="NCBI Taxonomy" id="569882"/>
    <lineage>
        <taxon>Bacteria</taxon>
        <taxon>Pseudomonadati</taxon>
        <taxon>Pseudomonadota</taxon>
        <taxon>Alphaproteobacteria</taxon>
        <taxon>Rhodobacterales</taxon>
        <taxon>Roseobacteraceae</taxon>
        <taxon>Salinihabitans</taxon>
    </lineage>
</organism>
<dbReference type="STRING" id="569882.SAMN04490248_101152"/>
<reference evidence="1 2" key="1">
    <citation type="submission" date="2016-10" db="EMBL/GenBank/DDBJ databases">
        <authorList>
            <person name="de Groot N.N."/>
        </authorList>
    </citation>
    <scope>NUCLEOTIDE SEQUENCE [LARGE SCALE GENOMIC DNA]</scope>
    <source>
        <strain evidence="1 2">DSM 27842</strain>
    </source>
</reference>
<sequence>MRDTAEFYDTIPKASDFDALAGDGSYRPMPDDWVLGVADIVGSTQHIVEGRYKIVNMIGAAVIASQVNAADGRALPYMFGGDGAGFAVWPDQADTARRELAAVQAWAKREFDIDLRAAMIPVSHIRNAGHDLRVARYKPSQNIDYAMFSGGGLSWAEAELKAGTIALDPALQDAVPNLDGLSCRWNHIRARHGTILSLVTEPAPGALPEDVATAIHKIVAIADSLDRGGHPMPPDGPGVSWPPPGLGIEAHAAHGTTPLWRTRLSLLIHSLMAWFFLRSGVKAGDFDPAHYRNMVVQNADFRKFDDGLKMTLDCDPDTQKRIEQVLQDAEKKGILRYGLFTQDEAMMTCFVPSMADDSHVHFVDGAAGGYAQATLKIKGGESYLRR</sequence>
<keyword evidence="2" id="KW-1185">Reference proteome</keyword>
<evidence type="ECO:0000313" key="2">
    <source>
        <dbReference type="Proteomes" id="UP000198893"/>
    </source>
</evidence>
<dbReference type="AlphaFoldDB" id="A0A1H8LJ16"/>
<dbReference type="InterPro" id="IPR021445">
    <property type="entry name" value="DUF3095"/>
</dbReference>
<dbReference type="Pfam" id="PF11294">
    <property type="entry name" value="DUF3095"/>
    <property type="match status" value="1"/>
</dbReference>
<evidence type="ECO:0008006" key="3">
    <source>
        <dbReference type="Google" id="ProtNLM"/>
    </source>
</evidence>
<name>A0A1H8LJ16_9RHOB</name>
<dbReference type="EMBL" id="FODS01000001">
    <property type="protein sequence ID" value="SEO04748.1"/>
    <property type="molecule type" value="Genomic_DNA"/>
</dbReference>
<accession>A0A1H8LJ16</accession>
<protein>
    <recommendedName>
        <fullName evidence="3">Adenylate cyclase</fullName>
    </recommendedName>
</protein>
<dbReference type="Proteomes" id="UP000198893">
    <property type="component" value="Unassembled WGS sequence"/>
</dbReference>